<dbReference type="GO" id="GO:0060147">
    <property type="term" value="P:regulation of post-transcriptional gene silencing"/>
    <property type="evidence" value="ECO:0007669"/>
    <property type="project" value="InterPro"/>
</dbReference>
<reference evidence="2" key="1">
    <citation type="journal article" date="2021" name="G3 (Bethesda)">
        <title>Genome and transcriptome analysis of the beet armyworm Spodoptera exigua reveals targets for pest control. .</title>
        <authorList>
            <person name="Simon S."/>
            <person name="Breeschoten T."/>
            <person name="Jansen H.J."/>
            <person name="Dirks R.P."/>
            <person name="Schranz M.E."/>
            <person name="Ros V.I.D."/>
        </authorList>
    </citation>
    <scope>NUCLEOTIDE SEQUENCE</scope>
    <source>
        <strain evidence="2">TB_SE_WUR_2020</strain>
    </source>
</reference>
<dbReference type="PANTHER" id="PTHR16212">
    <property type="entry name" value="FOCADHESIN FAMILY MEMBER"/>
    <property type="match status" value="1"/>
</dbReference>
<dbReference type="InterPro" id="IPR022542">
    <property type="entry name" value="FOCAD/RST1_DUF3730"/>
</dbReference>
<dbReference type="SUPFAM" id="SSF48371">
    <property type="entry name" value="ARM repeat"/>
    <property type="match status" value="1"/>
</dbReference>
<proteinExistence type="predicted"/>
<protein>
    <recommendedName>
        <fullName evidence="1">DUF3730 domain-containing protein</fullName>
    </recommendedName>
</protein>
<gene>
    <name evidence="2" type="ORF">HF086_003574</name>
</gene>
<dbReference type="Proteomes" id="UP000814243">
    <property type="component" value="Unassembled WGS sequence"/>
</dbReference>
<dbReference type="AlphaFoldDB" id="A0A922MM80"/>
<evidence type="ECO:0000313" key="3">
    <source>
        <dbReference type="Proteomes" id="UP000814243"/>
    </source>
</evidence>
<dbReference type="PANTHER" id="PTHR16212:SF4">
    <property type="entry name" value="FOCADHESIN"/>
    <property type="match status" value="1"/>
</dbReference>
<dbReference type="EMBL" id="JACEFF010000357">
    <property type="protein sequence ID" value="KAH9639043.1"/>
    <property type="molecule type" value="Genomic_DNA"/>
</dbReference>
<name>A0A922MM80_SPOEX</name>
<evidence type="ECO:0000259" key="1">
    <source>
        <dbReference type="Pfam" id="PF12530"/>
    </source>
</evidence>
<comment type="caution">
    <text evidence="2">The sequence shown here is derived from an EMBL/GenBank/DDBJ whole genome shotgun (WGS) entry which is preliminary data.</text>
</comment>
<dbReference type="InterPro" id="IPR045163">
    <property type="entry name" value="Focadhesin/RST1"/>
</dbReference>
<dbReference type="InterPro" id="IPR016024">
    <property type="entry name" value="ARM-type_fold"/>
</dbReference>
<accession>A0A922MM80</accession>
<feature type="domain" description="DUF3730" evidence="1">
    <location>
        <begin position="404"/>
        <end position="510"/>
    </location>
</feature>
<organism evidence="2 3">
    <name type="scientific">Spodoptera exigua</name>
    <name type="common">Beet armyworm</name>
    <name type="synonym">Noctua fulgens</name>
    <dbReference type="NCBI Taxonomy" id="7107"/>
    <lineage>
        <taxon>Eukaryota</taxon>
        <taxon>Metazoa</taxon>
        <taxon>Ecdysozoa</taxon>
        <taxon>Arthropoda</taxon>
        <taxon>Hexapoda</taxon>
        <taxon>Insecta</taxon>
        <taxon>Pterygota</taxon>
        <taxon>Neoptera</taxon>
        <taxon>Endopterygota</taxon>
        <taxon>Lepidoptera</taxon>
        <taxon>Glossata</taxon>
        <taxon>Ditrysia</taxon>
        <taxon>Noctuoidea</taxon>
        <taxon>Noctuidae</taxon>
        <taxon>Amphipyrinae</taxon>
        <taxon>Spodoptera</taxon>
    </lineage>
</organism>
<evidence type="ECO:0000313" key="2">
    <source>
        <dbReference type="EMBL" id="KAH9639043.1"/>
    </source>
</evidence>
<dbReference type="Pfam" id="PF12530">
    <property type="entry name" value="DUF3730"/>
    <property type="match status" value="1"/>
</dbReference>
<sequence>MDEIEYKLNTNNSVLIVNAIDKLISTIKSKYKPIERQRFVNENEELRFLREKCSSKDAKVSLTACQGLLALVELGVLEIAHTMSTVVTLLPSTHNYSAIISTMAGLLILDLKSRLVPGHQYKCQFTLKSPQHPFITVLDKNKDAEGDVLAQMHALCTHPDYTAVTEAAVYQQHREHVMALLPMLARVSNQLVKLERDPRSCYNLIERCFALDAPELKSVAGITLMLLAENLTDTSALHLHELFNLCINIISKYEYSSISLNVFVALSLQWLNLPSYLTASALKVASKILDIYQDNYKEDTRLHTPNLKANKTFQSLLYTDSHLSIIFKLNQNWERMRDNPDKLKSWLDSLSTVNNEVKLELLPFLLGMILEKRKEAWYEEIVVKVIRIVVDLVEYKKEVSVQLLSLLMYKIANDRCPVVRLECLRALPLMAKTKENVPVIVSVLNKLKANKGAPTSFLIMLYTSLAETQVRCFPYLQEMLVDSGVGKQDDLKWELDIAKAIAVNRICEIRCFTAARTGDAGVSRWRHDRRRCRSLPGGYSRITCKESLRGLLRLPYLYLVSEAPITILILYCSEQEFSLRCMMPALQAVDPDSAATREWFLQLMGRTQVAFNETEDKSAKLYLGDVLMLCVIVFSGVSAAAGAPGAEPCAAGAAGGRPARRDLLPPAVAVLLARPAWETCSLQVIF</sequence>